<name>A0A0A1UAJ9_ENTIV</name>
<keyword evidence="2" id="KW-0812">Transmembrane</keyword>
<dbReference type="SMART" id="SM00184">
    <property type="entry name" value="RING"/>
    <property type="match status" value="1"/>
</dbReference>
<feature type="signal peptide" evidence="3">
    <location>
        <begin position="1"/>
        <end position="19"/>
    </location>
</feature>
<dbReference type="KEGG" id="eiv:EIN_379340"/>
<evidence type="ECO:0000256" key="2">
    <source>
        <dbReference type="SAM" id="Phobius"/>
    </source>
</evidence>
<evidence type="ECO:0000313" key="6">
    <source>
        <dbReference type="Proteomes" id="UP000014680"/>
    </source>
</evidence>
<feature type="transmembrane region" description="Helical" evidence="2">
    <location>
        <begin position="228"/>
        <end position="258"/>
    </location>
</feature>
<dbReference type="OrthoDB" id="8062037at2759"/>
<evidence type="ECO:0000256" key="3">
    <source>
        <dbReference type="SAM" id="SignalP"/>
    </source>
</evidence>
<keyword evidence="1" id="KW-0863">Zinc-finger</keyword>
<keyword evidence="2" id="KW-0472">Membrane</keyword>
<organism evidence="5 6">
    <name type="scientific">Entamoeba invadens IP1</name>
    <dbReference type="NCBI Taxonomy" id="370355"/>
    <lineage>
        <taxon>Eukaryota</taxon>
        <taxon>Amoebozoa</taxon>
        <taxon>Evosea</taxon>
        <taxon>Archamoebae</taxon>
        <taxon>Mastigamoebida</taxon>
        <taxon>Entamoebidae</taxon>
        <taxon>Entamoeba</taxon>
    </lineage>
</organism>
<evidence type="ECO:0000256" key="1">
    <source>
        <dbReference type="PROSITE-ProRule" id="PRU00175"/>
    </source>
</evidence>
<feature type="transmembrane region" description="Helical" evidence="2">
    <location>
        <begin position="196"/>
        <end position="216"/>
    </location>
</feature>
<dbReference type="Gene3D" id="3.30.40.10">
    <property type="entry name" value="Zinc/RING finger domain, C3HC4 (zinc finger)"/>
    <property type="match status" value="1"/>
</dbReference>
<dbReference type="InterPro" id="IPR013083">
    <property type="entry name" value="Znf_RING/FYVE/PHD"/>
</dbReference>
<evidence type="ECO:0000313" key="5">
    <source>
        <dbReference type="EMBL" id="ELP92067.1"/>
    </source>
</evidence>
<feature type="chain" id="PRO_5001991066" description="RING-type domain-containing protein" evidence="3">
    <location>
        <begin position="20"/>
        <end position="389"/>
    </location>
</feature>
<dbReference type="GO" id="GO:0008270">
    <property type="term" value="F:zinc ion binding"/>
    <property type="evidence" value="ECO:0007669"/>
    <property type="project" value="UniProtKB-KW"/>
</dbReference>
<feature type="transmembrane region" description="Helical" evidence="2">
    <location>
        <begin position="143"/>
        <end position="159"/>
    </location>
</feature>
<keyword evidence="3" id="KW-0732">Signal</keyword>
<dbReference type="SUPFAM" id="SSF57850">
    <property type="entry name" value="RING/U-box"/>
    <property type="match status" value="1"/>
</dbReference>
<accession>A0A0A1UAJ9</accession>
<evidence type="ECO:0000259" key="4">
    <source>
        <dbReference type="PROSITE" id="PS50089"/>
    </source>
</evidence>
<dbReference type="AlphaFoldDB" id="A0A0A1UAJ9"/>
<proteinExistence type="predicted"/>
<reference evidence="5 6" key="1">
    <citation type="submission" date="2012-10" db="EMBL/GenBank/DDBJ databases">
        <authorList>
            <person name="Zafar N."/>
            <person name="Inman J."/>
            <person name="Hall N."/>
            <person name="Lorenzi H."/>
            <person name="Caler E."/>
        </authorList>
    </citation>
    <scope>NUCLEOTIDE SEQUENCE [LARGE SCALE GENOMIC DNA]</scope>
    <source>
        <strain evidence="5 6">IP1</strain>
    </source>
</reference>
<dbReference type="Pfam" id="PF13639">
    <property type="entry name" value="zf-RING_2"/>
    <property type="match status" value="1"/>
</dbReference>
<dbReference type="VEuPathDB" id="AmoebaDB:EIN_379340"/>
<feature type="transmembrane region" description="Helical" evidence="2">
    <location>
        <begin position="171"/>
        <end position="190"/>
    </location>
</feature>
<keyword evidence="1" id="KW-0862">Zinc</keyword>
<dbReference type="RefSeq" id="XP_004258838.1">
    <property type="nucleotide sequence ID" value="XM_004258790.1"/>
</dbReference>
<dbReference type="OMA" id="HKECIQV"/>
<dbReference type="GeneID" id="14891068"/>
<dbReference type="EMBL" id="KB206395">
    <property type="protein sequence ID" value="ELP92067.1"/>
    <property type="molecule type" value="Genomic_DNA"/>
</dbReference>
<dbReference type="PROSITE" id="PS50089">
    <property type="entry name" value="ZF_RING_2"/>
    <property type="match status" value="1"/>
</dbReference>
<keyword evidence="2" id="KW-1133">Transmembrane helix</keyword>
<protein>
    <recommendedName>
        <fullName evidence="4">RING-type domain-containing protein</fullName>
    </recommendedName>
</protein>
<feature type="domain" description="RING-type" evidence="4">
    <location>
        <begin position="333"/>
        <end position="373"/>
    </location>
</feature>
<keyword evidence="6" id="KW-1185">Reference proteome</keyword>
<keyword evidence="1" id="KW-0479">Metal-binding</keyword>
<dbReference type="Proteomes" id="UP000014680">
    <property type="component" value="Unassembled WGS sequence"/>
</dbReference>
<gene>
    <name evidence="5" type="ORF">EIN_379340</name>
</gene>
<sequence>MKIVVMMMIAVSVVSKSVGNSVESELTKQQPYKGIWVKDDVGEEESVMSEREPVGTFFLTSLVSVEKDGEVVTTGKLYIRDGFYIDGGMRMMRVECVGFECRVEGVVAIVRVNGTNVYGRVGGVMKFVGKRYVGKEESSVSDVYVVLLSVLLVCEICVLKREPVDGMTMHSLVVGSAMISFLHWTAAVVYSPHMFLFWGFGSVGVLSLYCVAVLGGKYLGKYGAVGQVYLSVVLMCGFSVVEYVRCVAVVFSVIPWVFSYPQRSVSVKVTLCVRCVVCMYWMCYSQNPINVKTDGALFVCVCVLIAVQWGTRAAAVFSVVLSGLAPHSETVTCPICLCDIESESDAVVTACHHIFHADCLAPWTADHSYCPYCAVPFSLSQKDRQTAHN</sequence>
<dbReference type="InterPro" id="IPR001841">
    <property type="entry name" value="Znf_RING"/>
</dbReference>